<dbReference type="PANTHER" id="PTHR11557">
    <property type="entry name" value="PORPHOBILINOGEN DEAMINASE"/>
    <property type="match status" value="1"/>
</dbReference>
<protein>
    <recommendedName>
        <fullName evidence="6 10">Hydroxymethylbilane synthase</fullName>
        <ecNumber evidence="6 10">2.5.1.61</ecNumber>
    </recommendedName>
</protein>
<evidence type="ECO:0000256" key="5">
    <source>
        <dbReference type="ARBA" id="ARBA00011245"/>
    </source>
</evidence>
<dbReference type="GO" id="GO:0004418">
    <property type="term" value="F:hydroxymethylbilane synthase activity"/>
    <property type="evidence" value="ECO:0007669"/>
    <property type="project" value="UniProtKB-UniRule"/>
</dbReference>
<evidence type="ECO:0000256" key="10">
    <source>
        <dbReference type="NCBIfam" id="TIGR00212"/>
    </source>
</evidence>
<evidence type="ECO:0000256" key="4">
    <source>
        <dbReference type="ARBA" id="ARBA00005638"/>
    </source>
</evidence>
<dbReference type="EMBL" id="AP024086">
    <property type="protein sequence ID" value="BCL62944.1"/>
    <property type="molecule type" value="Genomic_DNA"/>
</dbReference>
<dbReference type="FunFam" id="3.40.190.10:FF:000005">
    <property type="entry name" value="Porphobilinogen deaminase"/>
    <property type="match status" value="1"/>
</dbReference>
<evidence type="ECO:0000256" key="1">
    <source>
        <dbReference type="ARBA" id="ARBA00001916"/>
    </source>
</evidence>
<dbReference type="PANTHER" id="PTHR11557:SF0">
    <property type="entry name" value="PORPHOBILINOGEN DEAMINASE"/>
    <property type="match status" value="1"/>
</dbReference>
<dbReference type="Pfam" id="PF01379">
    <property type="entry name" value="Porphobil_deam"/>
    <property type="match status" value="1"/>
</dbReference>
<keyword evidence="13" id="KW-1185">Reference proteome</keyword>
<comment type="cofactor">
    <cofactor evidence="1">
        <name>dipyrromethane</name>
        <dbReference type="ChEBI" id="CHEBI:60342"/>
    </cofactor>
</comment>
<proteinExistence type="inferred from homology"/>
<evidence type="ECO:0000256" key="6">
    <source>
        <dbReference type="ARBA" id="ARBA00012655"/>
    </source>
</evidence>
<organism evidence="12 13">
    <name type="scientific">Desulfomarina profundi</name>
    <dbReference type="NCBI Taxonomy" id="2772557"/>
    <lineage>
        <taxon>Bacteria</taxon>
        <taxon>Pseudomonadati</taxon>
        <taxon>Thermodesulfobacteriota</taxon>
        <taxon>Desulfobulbia</taxon>
        <taxon>Desulfobulbales</taxon>
        <taxon>Desulfobulbaceae</taxon>
        <taxon>Desulfomarina</taxon>
    </lineage>
</organism>
<evidence type="ECO:0000259" key="11">
    <source>
        <dbReference type="Pfam" id="PF01379"/>
    </source>
</evidence>
<dbReference type="AlphaFoldDB" id="A0A8D5JIQ9"/>
<dbReference type="GO" id="GO:0006783">
    <property type="term" value="P:heme biosynthetic process"/>
    <property type="evidence" value="ECO:0007669"/>
    <property type="project" value="TreeGrafter"/>
</dbReference>
<comment type="similarity">
    <text evidence="4">Belongs to the HMBS family.</text>
</comment>
<evidence type="ECO:0000256" key="7">
    <source>
        <dbReference type="ARBA" id="ARBA00022679"/>
    </source>
</evidence>
<comment type="pathway">
    <text evidence="3">Porphyrin-containing compound metabolism; protoporphyrin-IX biosynthesis; coproporphyrinogen-III from 5-aminolevulinate: step 2/4.</text>
</comment>
<keyword evidence="8" id="KW-0627">Porphyrin biosynthesis</keyword>
<dbReference type="GO" id="GO:0005737">
    <property type="term" value="C:cytoplasm"/>
    <property type="evidence" value="ECO:0007669"/>
    <property type="project" value="UniProtKB-UniRule"/>
</dbReference>
<reference evidence="12" key="1">
    <citation type="submission" date="2020-09" db="EMBL/GenBank/DDBJ databases">
        <title>Desulfogranum mesoprofundum gen. nov., sp. nov., a novel mesophilic, sulfate-reducing chemolithoautotroph isolated from a deep-sea hydrothermal vent chimney in the Suiyo Seamount.</title>
        <authorList>
            <person name="Hashimoto Y."/>
            <person name="Nakagawa S."/>
        </authorList>
    </citation>
    <scope>NUCLEOTIDE SEQUENCE</scope>
    <source>
        <strain evidence="12">KT2</strain>
    </source>
</reference>
<dbReference type="PIRSF" id="PIRSF001438">
    <property type="entry name" value="4pyrrol_synth_OHMeBilane_synth"/>
    <property type="match status" value="1"/>
</dbReference>
<evidence type="ECO:0000313" key="13">
    <source>
        <dbReference type="Proteomes" id="UP000826725"/>
    </source>
</evidence>
<dbReference type="EC" id="2.5.1.61" evidence="6 10"/>
<sequence>MITIGSRKSKLAMWQTLTVAEALNESGMETRINSMETRGDRILDVSIAKIGSKGVFTEELEEQLASGTTDIAVHSAKDMQSRLPDGFALIAFTKREKVNDVLVSRDGTIDLEDSSRPVRIGTSSVRRKALLRHYYPHVKTVEMRGNLQTRIGKMDSGACDALMLAYAGVKRMEYDDLIVMEFDEKTFIPPVGQGCIAIEASTSLDTAKLSRVRDCLNDVDSEVCLLTERAFLKKLEGAALYRLLVWRFWRVMRLFFMPVLPVSMDSRLSAEKRVVPGKMLKR</sequence>
<comment type="function">
    <text evidence="2">Tetrapolymerization of the monopyrrole PBG into the hydroxymethylbilane pre-uroporphyrinogen in several discrete steps.</text>
</comment>
<comment type="catalytic activity">
    <reaction evidence="9">
        <text>4 porphobilinogen + H2O = hydroxymethylbilane + 4 NH4(+)</text>
        <dbReference type="Rhea" id="RHEA:13185"/>
        <dbReference type="ChEBI" id="CHEBI:15377"/>
        <dbReference type="ChEBI" id="CHEBI:28938"/>
        <dbReference type="ChEBI" id="CHEBI:57845"/>
        <dbReference type="ChEBI" id="CHEBI:58126"/>
        <dbReference type="EC" id="2.5.1.61"/>
    </reaction>
</comment>
<dbReference type="Proteomes" id="UP000826725">
    <property type="component" value="Chromosome"/>
</dbReference>
<evidence type="ECO:0000256" key="9">
    <source>
        <dbReference type="ARBA" id="ARBA00048169"/>
    </source>
</evidence>
<gene>
    <name evidence="12" type="primary">hemC</name>
    <name evidence="12" type="ORF">DGMP_36370</name>
</gene>
<dbReference type="InterPro" id="IPR022417">
    <property type="entry name" value="Porphobilin_deaminase_N"/>
</dbReference>
<evidence type="ECO:0000256" key="2">
    <source>
        <dbReference type="ARBA" id="ARBA00002869"/>
    </source>
</evidence>
<evidence type="ECO:0000256" key="8">
    <source>
        <dbReference type="ARBA" id="ARBA00023244"/>
    </source>
</evidence>
<keyword evidence="7" id="KW-0808">Transferase</keyword>
<dbReference type="KEGG" id="dbk:DGMP_36370"/>
<name>A0A8D5JIQ9_9BACT</name>
<evidence type="ECO:0000256" key="3">
    <source>
        <dbReference type="ARBA" id="ARBA00004735"/>
    </source>
</evidence>
<accession>A0A8D5JIQ9</accession>
<evidence type="ECO:0000313" key="12">
    <source>
        <dbReference type="EMBL" id="BCL62944.1"/>
    </source>
</evidence>
<dbReference type="InterPro" id="IPR000860">
    <property type="entry name" value="HemC"/>
</dbReference>
<dbReference type="NCBIfam" id="TIGR00212">
    <property type="entry name" value="hemC"/>
    <property type="match status" value="1"/>
</dbReference>
<comment type="subunit">
    <text evidence="5">Monomer.</text>
</comment>
<feature type="domain" description="Porphobilinogen deaminase N-terminal" evidence="11">
    <location>
        <begin position="2"/>
        <end position="203"/>
    </location>
</feature>